<feature type="domain" description="NAD-dependent epimerase/dehydratase" evidence="13">
    <location>
        <begin position="10"/>
        <end position="246"/>
    </location>
</feature>
<dbReference type="InterPro" id="IPR005886">
    <property type="entry name" value="UDP_G4E"/>
</dbReference>
<sequence>MSERAIRNYLVTGGAGYIGSVVTAHLLEAGHDVTVLDDLSTGHRAGVPDGARFIEGRIQDAARHIGPGYDAVLHFAAFSQVGESVADPEKYWRNNVGGTMDLLAAMRAADIRTLVFSSTAATYGDPTARGGDSAGAPLTESAATAPTSPYGASKLAVDHLIGGAAAAHGLAAVSLRYFNVAGAYGGYGERHDPESHLIPLLLQVAQGKRAAIQVYGDDYPTPDGTCVRDYLHVADLAEAHLLALDAALPSPATAPAGDAAHRRVRPGEHLICNLGNGNGFSVREVIDTVRKVTGHPVPEILAPRRGGDPAVLVAAAQTAADRLGWRPRRADLAGIVADAWQFTQYLERTRERA</sequence>
<dbReference type="RefSeq" id="WP_052857017.1">
    <property type="nucleotide sequence ID" value="NZ_CP108413.1"/>
</dbReference>
<comment type="similarity">
    <text evidence="4">Belongs to the NAD(P)-dependent epimerase/dehydratase family.</text>
</comment>
<evidence type="ECO:0000256" key="9">
    <source>
        <dbReference type="ARBA" id="ARBA00023277"/>
    </source>
</evidence>
<evidence type="ECO:0000256" key="4">
    <source>
        <dbReference type="ARBA" id="ARBA00007637"/>
    </source>
</evidence>
<comment type="pathway">
    <text evidence="3">Carbohydrate metabolism; galactose metabolism.</text>
</comment>
<evidence type="ECO:0000313" key="14">
    <source>
        <dbReference type="EMBL" id="MFH8584266.1"/>
    </source>
</evidence>
<evidence type="ECO:0000313" key="15">
    <source>
        <dbReference type="Proteomes" id="UP001610990"/>
    </source>
</evidence>
<dbReference type="Pfam" id="PF01370">
    <property type="entry name" value="Epimerase"/>
    <property type="match status" value="1"/>
</dbReference>
<comment type="caution">
    <text evidence="14">The sequence shown here is derived from an EMBL/GenBank/DDBJ whole genome shotgun (WGS) entry which is preliminary data.</text>
</comment>
<evidence type="ECO:0000256" key="1">
    <source>
        <dbReference type="ARBA" id="ARBA00000083"/>
    </source>
</evidence>
<dbReference type="InterPro" id="IPR001509">
    <property type="entry name" value="Epimerase_deHydtase"/>
</dbReference>
<dbReference type="SUPFAM" id="SSF51735">
    <property type="entry name" value="NAD(P)-binding Rossmann-fold domains"/>
    <property type="match status" value="1"/>
</dbReference>
<dbReference type="GeneID" id="97375225"/>
<dbReference type="PANTHER" id="PTHR43725:SF53">
    <property type="entry name" value="UDP-ARABINOSE 4-EPIMERASE 1"/>
    <property type="match status" value="1"/>
</dbReference>
<dbReference type="Proteomes" id="UP001610990">
    <property type="component" value="Unassembled WGS sequence"/>
</dbReference>
<evidence type="ECO:0000256" key="2">
    <source>
        <dbReference type="ARBA" id="ARBA00001911"/>
    </source>
</evidence>
<dbReference type="PROSITE" id="PS00061">
    <property type="entry name" value="ADH_SHORT"/>
    <property type="match status" value="1"/>
</dbReference>
<evidence type="ECO:0000256" key="10">
    <source>
        <dbReference type="ARBA" id="ARBA00031367"/>
    </source>
</evidence>
<comment type="catalytic activity">
    <reaction evidence="1">
        <text>UDP-alpha-D-glucose = UDP-alpha-D-galactose</text>
        <dbReference type="Rhea" id="RHEA:22168"/>
        <dbReference type="ChEBI" id="CHEBI:58885"/>
        <dbReference type="ChEBI" id="CHEBI:66914"/>
        <dbReference type="EC" id="5.1.3.2"/>
    </reaction>
</comment>
<name>A0ABW7R898_9ACTN</name>
<dbReference type="Gene3D" id="3.90.25.10">
    <property type="entry name" value="UDP-galactose 4-epimerase, domain 1"/>
    <property type="match status" value="1"/>
</dbReference>
<dbReference type="InterPro" id="IPR020904">
    <property type="entry name" value="Sc_DH/Rdtase_CS"/>
</dbReference>
<gene>
    <name evidence="14" type="primary">galE</name>
    <name evidence="14" type="ORF">ACH4GP_07700</name>
</gene>
<protein>
    <recommendedName>
        <fullName evidence="6">UDP-glucose 4-epimerase</fullName>
        <ecNumber evidence="5">5.1.3.2</ecNumber>
    </recommendedName>
    <alternativeName>
        <fullName evidence="11">Galactowaldenase</fullName>
    </alternativeName>
    <alternativeName>
        <fullName evidence="10">UDP-galactose 4-epimerase</fullName>
    </alternativeName>
</protein>
<dbReference type="EMBL" id="JBIRGH010000003">
    <property type="protein sequence ID" value="MFH8584266.1"/>
    <property type="molecule type" value="Genomic_DNA"/>
</dbReference>
<keyword evidence="15" id="KW-1185">Reference proteome</keyword>
<proteinExistence type="inferred from homology"/>
<evidence type="ECO:0000256" key="11">
    <source>
        <dbReference type="ARBA" id="ARBA00033067"/>
    </source>
</evidence>
<dbReference type="Gene3D" id="3.40.50.720">
    <property type="entry name" value="NAD(P)-binding Rossmann-like Domain"/>
    <property type="match status" value="1"/>
</dbReference>
<organism evidence="14 15">
    <name type="scientific">Streptomyces celluloflavus</name>
    <dbReference type="NCBI Taxonomy" id="58344"/>
    <lineage>
        <taxon>Bacteria</taxon>
        <taxon>Bacillati</taxon>
        <taxon>Actinomycetota</taxon>
        <taxon>Actinomycetes</taxon>
        <taxon>Kitasatosporales</taxon>
        <taxon>Streptomycetaceae</taxon>
        <taxon>Streptomyces</taxon>
    </lineage>
</organism>
<evidence type="ECO:0000256" key="8">
    <source>
        <dbReference type="ARBA" id="ARBA00023235"/>
    </source>
</evidence>
<evidence type="ECO:0000259" key="13">
    <source>
        <dbReference type="Pfam" id="PF01370"/>
    </source>
</evidence>
<feature type="region of interest" description="Disordered" evidence="12">
    <location>
        <begin position="126"/>
        <end position="146"/>
    </location>
</feature>
<dbReference type="EC" id="5.1.3.2" evidence="5"/>
<dbReference type="PANTHER" id="PTHR43725">
    <property type="entry name" value="UDP-GLUCOSE 4-EPIMERASE"/>
    <property type="match status" value="1"/>
</dbReference>
<dbReference type="GO" id="GO:0003978">
    <property type="term" value="F:UDP-glucose 4-epimerase activity"/>
    <property type="evidence" value="ECO:0007669"/>
    <property type="project" value="UniProtKB-EC"/>
</dbReference>
<dbReference type="NCBIfam" id="TIGR01179">
    <property type="entry name" value="galE"/>
    <property type="match status" value="1"/>
</dbReference>
<evidence type="ECO:0000256" key="5">
    <source>
        <dbReference type="ARBA" id="ARBA00013189"/>
    </source>
</evidence>
<keyword evidence="8 14" id="KW-0413">Isomerase</keyword>
<keyword evidence="9" id="KW-0119">Carbohydrate metabolism</keyword>
<reference evidence="14 15" key="1">
    <citation type="submission" date="2024-10" db="EMBL/GenBank/DDBJ databases">
        <title>The Natural Products Discovery Center: Release of the First 8490 Sequenced Strains for Exploring Actinobacteria Biosynthetic Diversity.</title>
        <authorList>
            <person name="Kalkreuter E."/>
            <person name="Kautsar S.A."/>
            <person name="Yang D."/>
            <person name="Bader C.D."/>
            <person name="Teijaro C.N."/>
            <person name="Fluegel L."/>
            <person name="Davis C.M."/>
            <person name="Simpson J.R."/>
            <person name="Lauterbach L."/>
            <person name="Steele A.D."/>
            <person name="Gui C."/>
            <person name="Meng S."/>
            <person name="Li G."/>
            <person name="Viehrig K."/>
            <person name="Ye F."/>
            <person name="Su P."/>
            <person name="Kiefer A.F."/>
            <person name="Nichols A."/>
            <person name="Cepeda A.J."/>
            <person name="Yan W."/>
            <person name="Fan B."/>
            <person name="Jiang Y."/>
            <person name="Adhikari A."/>
            <person name="Zheng C.-J."/>
            <person name="Schuster L."/>
            <person name="Cowan T.M."/>
            <person name="Smanski M.J."/>
            <person name="Chevrette M.G."/>
            <person name="De Carvalho L.P.S."/>
            <person name="Shen B."/>
        </authorList>
    </citation>
    <scope>NUCLEOTIDE SEQUENCE [LARGE SCALE GENOMIC DNA]</scope>
    <source>
        <strain evidence="14 15">NPDC018013</strain>
    </source>
</reference>
<evidence type="ECO:0000256" key="7">
    <source>
        <dbReference type="ARBA" id="ARBA00023027"/>
    </source>
</evidence>
<accession>A0ABW7R898</accession>
<dbReference type="CDD" id="cd05247">
    <property type="entry name" value="UDP_G4E_1_SDR_e"/>
    <property type="match status" value="1"/>
</dbReference>
<dbReference type="InterPro" id="IPR036291">
    <property type="entry name" value="NAD(P)-bd_dom_sf"/>
</dbReference>
<evidence type="ECO:0000256" key="6">
    <source>
        <dbReference type="ARBA" id="ARBA00018569"/>
    </source>
</evidence>
<evidence type="ECO:0000256" key="12">
    <source>
        <dbReference type="SAM" id="MobiDB-lite"/>
    </source>
</evidence>
<keyword evidence="7" id="KW-0520">NAD</keyword>
<comment type="cofactor">
    <cofactor evidence="2">
        <name>NAD(+)</name>
        <dbReference type="ChEBI" id="CHEBI:57540"/>
    </cofactor>
</comment>
<evidence type="ECO:0000256" key="3">
    <source>
        <dbReference type="ARBA" id="ARBA00004947"/>
    </source>
</evidence>